<organism evidence="1 2">
    <name type="scientific">Sphaeroforma arctica JP610</name>
    <dbReference type="NCBI Taxonomy" id="667725"/>
    <lineage>
        <taxon>Eukaryota</taxon>
        <taxon>Ichthyosporea</taxon>
        <taxon>Ichthyophonida</taxon>
        <taxon>Sphaeroforma</taxon>
    </lineage>
</organism>
<evidence type="ECO:0000313" key="1">
    <source>
        <dbReference type="EMBL" id="KNC70342.1"/>
    </source>
</evidence>
<dbReference type="GeneID" id="25917637"/>
<name>A0A0L0F0W1_9EUKA</name>
<feature type="non-terminal residue" evidence="1">
    <location>
        <position position="70"/>
    </location>
</feature>
<dbReference type="SUPFAM" id="SSF63829">
    <property type="entry name" value="Calcium-dependent phosphotriesterase"/>
    <property type="match status" value="1"/>
</dbReference>
<reference evidence="1 2" key="1">
    <citation type="submission" date="2011-02" db="EMBL/GenBank/DDBJ databases">
        <title>The Genome Sequence of Sphaeroforma arctica JP610.</title>
        <authorList>
            <consortium name="The Broad Institute Genome Sequencing Platform"/>
            <person name="Russ C."/>
            <person name="Cuomo C."/>
            <person name="Young S.K."/>
            <person name="Zeng Q."/>
            <person name="Gargeya S."/>
            <person name="Alvarado L."/>
            <person name="Berlin A."/>
            <person name="Chapman S.B."/>
            <person name="Chen Z."/>
            <person name="Freedman E."/>
            <person name="Gellesch M."/>
            <person name="Goldberg J."/>
            <person name="Griggs A."/>
            <person name="Gujja S."/>
            <person name="Heilman E."/>
            <person name="Heiman D."/>
            <person name="Howarth C."/>
            <person name="Mehta T."/>
            <person name="Neiman D."/>
            <person name="Pearson M."/>
            <person name="Roberts A."/>
            <person name="Saif S."/>
            <person name="Shea T."/>
            <person name="Shenoy N."/>
            <person name="Sisk P."/>
            <person name="Stolte C."/>
            <person name="Sykes S."/>
            <person name="White J."/>
            <person name="Yandava C."/>
            <person name="Burger G."/>
            <person name="Gray M.W."/>
            <person name="Holland P.W.H."/>
            <person name="King N."/>
            <person name="Lang F.B.F."/>
            <person name="Roger A.J."/>
            <person name="Ruiz-Trillo I."/>
            <person name="Haas B."/>
            <person name="Nusbaum C."/>
            <person name="Birren B."/>
        </authorList>
    </citation>
    <scope>NUCLEOTIDE SEQUENCE [LARGE SCALE GENOMIC DNA]</scope>
    <source>
        <strain evidence="1 2">JP610</strain>
    </source>
</reference>
<dbReference type="EMBL" id="KQ251428">
    <property type="protein sequence ID" value="KNC70342.1"/>
    <property type="molecule type" value="Genomic_DNA"/>
</dbReference>
<evidence type="ECO:0000313" key="2">
    <source>
        <dbReference type="Proteomes" id="UP000054560"/>
    </source>
</evidence>
<dbReference type="AlphaFoldDB" id="A0A0L0F0W1"/>
<evidence type="ECO:0008006" key="3">
    <source>
        <dbReference type="Google" id="ProtNLM"/>
    </source>
</evidence>
<gene>
    <name evidence="1" type="ORF">SARC_17133</name>
</gene>
<keyword evidence="2" id="KW-1185">Reference proteome</keyword>
<protein>
    <recommendedName>
        <fullName evidence="3">Anaphase-promoting complex subunit 4 WD40 domain-containing protein</fullName>
    </recommendedName>
</protein>
<accession>A0A0L0F0W1</accession>
<proteinExistence type="predicted"/>
<dbReference type="Proteomes" id="UP000054560">
    <property type="component" value="Unassembled WGS sequence"/>
</dbReference>
<dbReference type="OrthoDB" id="5307922at2759"/>
<dbReference type="RefSeq" id="XP_014144244.1">
    <property type="nucleotide sequence ID" value="XM_014288769.1"/>
</dbReference>
<sequence length="70" mass="7409">MLLREDGLMIALIKNGSIAELDVASNTVNEWAYTGGRCLGGAFDKNGDLIAAQVTAGLIKVDKTTRQVTV</sequence>